<comment type="caution">
    <text evidence="1">The sequence shown here is derived from an EMBL/GenBank/DDBJ whole genome shotgun (WGS) entry which is preliminary data.</text>
</comment>
<organism evidence="1 2">
    <name type="scientific">Dallia pectoralis</name>
    <name type="common">Alaska blackfish</name>
    <dbReference type="NCBI Taxonomy" id="75939"/>
    <lineage>
        <taxon>Eukaryota</taxon>
        <taxon>Metazoa</taxon>
        <taxon>Chordata</taxon>
        <taxon>Craniata</taxon>
        <taxon>Vertebrata</taxon>
        <taxon>Euteleostomi</taxon>
        <taxon>Actinopterygii</taxon>
        <taxon>Neopterygii</taxon>
        <taxon>Teleostei</taxon>
        <taxon>Protacanthopterygii</taxon>
        <taxon>Esociformes</taxon>
        <taxon>Umbridae</taxon>
        <taxon>Dallia</taxon>
    </lineage>
</organism>
<name>A0ACC2GVQ7_DALPE</name>
<reference evidence="1" key="1">
    <citation type="submission" date="2021-05" db="EMBL/GenBank/DDBJ databases">
        <authorList>
            <person name="Pan Q."/>
            <person name="Jouanno E."/>
            <person name="Zahm M."/>
            <person name="Klopp C."/>
            <person name="Cabau C."/>
            <person name="Louis A."/>
            <person name="Berthelot C."/>
            <person name="Parey E."/>
            <person name="Roest Crollius H."/>
            <person name="Montfort J."/>
            <person name="Robinson-Rechavi M."/>
            <person name="Bouchez O."/>
            <person name="Lampietro C."/>
            <person name="Lopez Roques C."/>
            <person name="Donnadieu C."/>
            <person name="Postlethwait J."/>
            <person name="Bobe J."/>
            <person name="Dillon D."/>
            <person name="Chandos A."/>
            <person name="von Hippel F."/>
            <person name="Guiguen Y."/>
        </authorList>
    </citation>
    <scope>NUCLEOTIDE SEQUENCE</scope>
    <source>
        <strain evidence="1">YG-Jan2019</strain>
    </source>
</reference>
<protein>
    <submittedName>
        <fullName evidence="1">Uncharacterized protein</fullName>
    </submittedName>
</protein>
<accession>A0ACC2GVQ7</accession>
<keyword evidence="2" id="KW-1185">Reference proteome</keyword>
<evidence type="ECO:0000313" key="2">
    <source>
        <dbReference type="Proteomes" id="UP001157502"/>
    </source>
</evidence>
<sequence length="331" mass="36703">MNRIYKNSVNNFTGIRILAVRQGSVVVEHKVLLRLENGKNLNNSIFYAAVQIKDILMEAKNCTQGDRGCLGVAIIGDVVITNLTYDKESVCTEAGLDKNLLAYYYSAEIDGRLICASPCVSEHNTPKHCNTGTCSMSHTGPVCSCNKAYWYIDSDCYGPIRKTDVLAALLTLAVLVIVAVVTIVVYVLWRRRQTRRSKDMHTEQVNDWLEDDFEWPDKTSDLIGSSSTTVLNGHDSNQSYGGRVGLQYSAEGESSMSFDNANPPSHYQGTHAQGSGNPYSDNSSWEDRSAIEDKQAQPKPTTSVLPVNMSHPESETQFRISRPQIKSYSEV</sequence>
<gene>
    <name evidence="1" type="ORF">DPEC_G00097360</name>
</gene>
<proteinExistence type="predicted"/>
<evidence type="ECO:0000313" key="1">
    <source>
        <dbReference type="EMBL" id="KAJ8007741.1"/>
    </source>
</evidence>
<dbReference type="EMBL" id="CM055735">
    <property type="protein sequence ID" value="KAJ8007741.1"/>
    <property type="molecule type" value="Genomic_DNA"/>
</dbReference>
<dbReference type="Proteomes" id="UP001157502">
    <property type="component" value="Chromosome 8"/>
</dbReference>